<protein>
    <submittedName>
        <fullName evidence="2">GNAT family N-acetyltransferase</fullName>
    </submittedName>
</protein>
<evidence type="ECO:0000313" key="3">
    <source>
        <dbReference type="Proteomes" id="UP000294194"/>
    </source>
</evidence>
<keyword evidence="3" id="KW-1185">Reference proteome</keyword>
<dbReference type="InterPro" id="IPR016181">
    <property type="entry name" value="Acyl_CoA_acyltransferase"/>
</dbReference>
<accession>A0A4Q9GXW1</accession>
<feature type="domain" description="N-acetyltransferase" evidence="1">
    <location>
        <begin position="9"/>
        <end position="153"/>
    </location>
</feature>
<reference evidence="3" key="1">
    <citation type="submission" date="2019-02" db="EMBL/GenBank/DDBJ databases">
        <title>Glaciihabitans arcticus sp. nov., a psychrotolerant bacterium isolated from polar soil.</title>
        <authorList>
            <person name="Dahal R.H."/>
        </authorList>
    </citation>
    <scope>NUCLEOTIDE SEQUENCE [LARGE SCALE GENOMIC DNA]</scope>
    <source>
        <strain evidence="3">RP-3-7</strain>
    </source>
</reference>
<dbReference type="PROSITE" id="PS51186">
    <property type="entry name" value="GNAT"/>
    <property type="match status" value="1"/>
</dbReference>
<evidence type="ECO:0000313" key="2">
    <source>
        <dbReference type="EMBL" id="TBN57603.1"/>
    </source>
</evidence>
<organism evidence="2 3">
    <name type="scientific">Glaciihabitans arcticus</name>
    <dbReference type="NCBI Taxonomy" id="2668039"/>
    <lineage>
        <taxon>Bacteria</taxon>
        <taxon>Bacillati</taxon>
        <taxon>Actinomycetota</taxon>
        <taxon>Actinomycetes</taxon>
        <taxon>Micrococcales</taxon>
        <taxon>Microbacteriaceae</taxon>
        <taxon>Glaciihabitans</taxon>
    </lineage>
</organism>
<dbReference type="SUPFAM" id="SSF55729">
    <property type="entry name" value="Acyl-CoA N-acyltransferases (Nat)"/>
    <property type="match status" value="1"/>
</dbReference>
<sequence>MPECSVSRKMWADLSLTELYSILKLRTDVFFVEQKIDEEELDWRDAEPTTEHWWIAGEGNATASYLRTIVDAEPEHLDAVRLIGRVVTDPASRGQGLSSVLLKAVIETYGHEPMLLHAQEYIAPLYAKFGFEAFGDVFVEAGIPHISMYRAATS</sequence>
<proteinExistence type="predicted"/>
<evidence type="ECO:0000259" key="1">
    <source>
        <dbReference type="PROSITE" id="PS51186"/>
    </source>
</evidence>
<name>A0A4Q9GXW1_9MICO</name>
<dbReference type="Pfam" id="PF13673">
    <property type="entry name" value="Acetyltransf_10"/>
    <property type="match status" value="1"/>
</dbReference>
<dbReference type="Gene3D" id="3.40.630.30">
    <property type="match status" value="1"/>
</dbReference>
<keyword evidence="2" id="KW-0808">Transferase</keyword>
<comment type="caution">
    <text evidence="2">The sequence shown here is derived from an EMBL/GenBank/DDBJ whole genome shotgun (WGS) entry which is preliminary data.</text>
</comment>
<dbReference type="GO" id="GO:0016747">
    <property type="term" value="F:acyltransferase activity, transferring groups other than amino-acyl groups"/>
    <property type="evidence" value="ECO:0007669"/>
    <property type="project" value="InterPro"/>
</dbReference>
<dbReference type="InterPro" id="IPR000182">
    <property type="entry name" value="GNAT_dom"/>
</dbReference>
<dbReference type="RefSeq" id="WP_130981714.1">
    <property type="nucleotide sequence ID" value="NZ_SISG01000001.1"/>
</dbReference>
<gene>
    <name evidence="2" type="ORF">EYE40_09510</name>
</gene>
<dbReference type="EMBL" id="SISG01000001">
    <property type="protein sequence ID" value="TBN57603.1"/>
    <property type="molecule type" value="Genomic_DNA"/>
</dbReference>
<dbReference type="AlphaFoldDB" id="A0A4Q9GXW1"/>
<dbReference type="Proteomes" id="UP000294194">
    <property type="component" value="Unassembled WGS sequence"/>
</dbReference>